<accession>Q823R9</accession>
<proteinExistence type="predicted"/>
<keyword evidence="1" id="KW-0472">Membrane</keyword>
<keyword evidence="1" id="KW-1133">Transmembrane helix</keyword>
<dbReference type="OrthoDB" id="19149at2"/>
<organism evidence="2 3">
    <name type="scientific">Chlamydia caviae (strain ATCC VR-813 / DSM 19441 / 03DC25 / GPIC)</name>
    <name type="common">Chlamydophila caviae</name>
    <dbReference type="NCBI Taxonomy" id="227941"/>
    <lineage>
        <taxon>Bacteria</taxon>
        <taxon>Pseudomonadati</taxon>
        <taxon>Chlamydiota</taxon>
        <taxon>Chlamydiia</taxon>
        <taxon>Chlamydiales</taxon>
        <taxon>Chlamydiaceae</taxon>
        <taxon>Chlamydia/Chlamydophila group</taxon>
        <taxon>Chlamydia</taxon>
    </lineage>
</organism>
<reference evidence="2 3" key="1">
    <citation type="journal article" date="2003" name="Nucleic Acids Res.">
        <title>Genome sequence of Chlamydophila caviae (Chlamydia psittaci GPIC): examining the role of niche-specific genes in the evolution of the Chlamydiaceae.</title>
        <authorList>
            <person name="Read T.D."/>
            <person name="Myers G.S.A."/>
            <person name="Brunham R.C."/>
            <person name="Nelson W.C."/>
            <person name="Paulsen I.T."/>
            <person name="Heidelberg J.F."/>
            <person name="Holtzapple E.K."/>
            <person name="Khouri H.M."/>
            <person name="Federova N.B."/>
            <person name="Carty H.A."/>
            <person name="Umayam L.A."/>
            <person name="Haft D.H."/>
            <person name="Peterson J.D."/>
            <person name="Beanan M.J."/>
            <person name="White O."/>
            <person name="Salzberg S.L."/>
            <person name="Hsia R.-C."/>
            <person name="McClarty G."/>
            <person name="Rank R.G."/>
            <person name="Bavoil P.M."/>
            <person name="Fraser C.M."/>
        </authorList>
    </citation>
    <scope>NUCLEOTIDE SEQUENCE [LARGE SCALE GENOMIC DNA]</scope>
    <source>
        <strain evidence="3">ATCC VR-813 / DSM 19441 / 03DC25 / GPIC</strain>
    </source>
</reference>
<dbReference type="KEGG" id="cca:CCA_00337"/>
<dbReference type="HOGENOM" id="CLU_145904_0_0_0"/>
<evidence type="ECO:0000313" key="3">
    <source>
        <dbReference type="Proteomes" id="UP000002193"/>
    </source>
</evidence>
<keyword evidence="1" id="KW-0812">Transmembrane</keyword>
<evidence type="ECO:0000313" key="2">
    <source>
        <dbReference type="EMBL" id="AAP05085.1"/>
    </source>
</evidence>
<gene>
    <name evidence="2" type="ordered locus">CCA_00337</name>
</gene>
<dbReference type="RefSeq" id="WP_011006302.1">
    <property type="nucleotide sequence ID" value="NC_003361.3"/>
</dbReference>
<dbReference type="AlphaFoldDB" id="Q823R9"/>
<dbReference type="Proteomes" id="UP000002193">
    <property type="component" value="Chromosome"/>
</dbReference>
<evidence type="ECO:0000256" key="1">
    <source>
        <dbReference type="SAM" id="Phobius"/>
    </source>
</evidence>
<dbReference type="EMBL" id="AE015925">
    <property type="protein sequence ID" value="AAP05085.1"/>
    <property type="molecule type" value="Genomic_DNA"/>
</dbReference>
<protein>
    <submittedName>
        <fullName evidence="2">Uncharacterized protein</fullName>
    </submittedName>
</protein>
<name>Q823R9_CHLCV</name>
<sequence>MLFGLTIIPPHTHTNKNNATQDVKSSIIQAPKVLATPNSKASILQKIASCTPIIGLLVVPLVLYQKRAVAKKYKELEYIPCNKCPHTRCSLLDPSNLNIVLSASLLGGLGLLFPFIILLLAMVAIIALVEKIRSCCQRPPQQLLQNPLQK</sequence>
<feature type="transmembrane region" description="Helical" evidence="1">
    <location>
        <begin position="105"/>
        <end position="129"/>
    </location>
</feature>
<keyword evidence="3" id="KW-1185">Reference proteome</keyword>